<dbReference type="SUPFAM" id="SSF52833">
    <property type="entry name" value="Thioredoxin-like"/>
    <property type="match status" value="1"/>
</dbReference>
<evidence type="ECO:0000313" key="4">
    <source>
        <dbReference type="EMBL" id="CAB4767826.1"/>
    </source>
</evidence>
<dbReference type="EMBL" id="CAEZYY010000045">
    <property type="protein sequence ID" value="CAB4767826.1"/>
    <property type="molecule type" value="Genomic_DNA"/>
</dbReference>
<sequence>MACTGSRPSRLTTAVLLGFALLVSACGNSSPGRTMSQGPGAPDAVRLPDVLVSNLDGTAVSLPSLADGTPLLINYWYATCPPCKEEMPALAALATEFAGRLTFIGINPQDDAATAQRVAAERGTTYRQLLDSTQRSVDALGLTGFPTTVLVSRFGTVVATFRKSFTEGQLRDLINRAMLS</sequence>
<evidence type="ECO:0000313" key="5">
    <source>
        <dbReference type="EMBL" id="CAB5062478.1"/>
    </source>
</evidence>
<dbReference type="GO" id="GO:0017004">
    <property type="term" value="P:cytochrome complex assembly"/>
    <property type="evidence" value="ECO:0007669"/>
    <property type="project" value="UniProtKB-KW"/>
</dbReference>
<dbReference type="InterPro" id="IPR013766">
    <property type="entry name" value="Thioredoxin_domain"/>
</dbReference>
<dbReference type="InterPro" id="IPR017937">
    <property type="entry name" value="Thioredoxin_CS"/>
</dbReference>
<evidence type="ECO:0000259" key="3">
    <source>
        <dbReference type="PROSITE" id="PS51352"/>
    </source>
</evidence>
<dbReference type="Pfam" id="PF08534">
    <property type="entry name" value="Redoxin"/>
    <property type="match status" value="1"/>
</dbReference>
<dbReference type="PANTHER" id="PTHR42852">
    <property type="entry name" value="THIOL:DISULFIDE INTERCHANGE PROTEIN DSBE"/>
    <property type="match status" value="1"/>
</dbReference>
<dbReference type="Gene3D" id="3.40.30.10">
    <property type="entry name" value="Glutaredoxin"/>
    <property type="match status" value="1"/>
</dbReference>
<organism evidence="4">
    <name type="scientific">freshwater metagenome</name>
    <dbReference type="NCBI Taxonomy" id="449393"/>
    <lineage>
        <taxon>unclassified sequences</taxon>
        <taxon>metagenomes</taxon>
        <taxon>ecological metagenomes</taxon>
    </lineage>
</organism>
<reference evidence="4" key="1">
    <citation type="submission" date="2020-05" db="EMBL/GenBank/DDBJ databases">
        <authorList>
            <person name="Chiriac C."/>
            <person name="Salcher M."/>
            <person name="Ghai R."/>
            <person name="Kavagutti S V."/>
        </authorList>
    </citation>
    <scope>NUCLEOTIDE SEQUENCE</scope>
</reference>
<dbReference type="GO" id="GO:0030313">
    <property type="term" value="C:cell envelope"/>
    <property type="evidence" value="ECO:0007669"/>
    <property type="project" value="UniProtKB-SubCell"/>
</dbReference>
<dbReference type="InterPro" id="IPR036249">
    <property type="entry name" value="Thioredoxin-like_sf"/>
</dbReference>
<comment type="subcellular location">
    <subcellularLocation>
        <location evidence="1">Cell envelope</location>
    </subcellularLocation>
</comment>
<evidence type="ECO:0000256" key="2">
    <source>
        <dbReference type="ARBA" id="ARBA00022748"/>
    </source>
</evidence>
<dbReference type="PROSITE" id="PS00194">
    <property type="entry name" value="THIOREDOXIN_1"/>
    <property type="match status" value="1"/>
</dbReference>
<name>A0A6J6V838_9ZZZZ</name>
<keyword evidence="2" id="KW-0201">Cytochrome c-type biogenesis</keyword>
<accession>A0A6J6V838</accession>
<evidence type="ECO:0000256" key="1">
    <source>
        <dbReference type="ARBA" id="ARBA00004196"/>
    </source>
</evidence>
<dbReference type="InterPro" id="IPR013740">
    <property type="entry name" value="Redoxin"/>
</dbReference>
<dbReference type="AlphaFoldDB" id="A0A6J6V838"/>
<dbReference type="PANTHER" id="PTHR42852:SF13">
    <property type="entry name" value="PROTEIN DIPZ"/>
    <property type="match status" value="1"/>
</dbReference>
<dbReference type="CDD" id="cd02966">
    <property type="entry name" value="TlpA_like_family"/>
    <property type="match status" value="1"/>
</dbReference>
<dbReference type="PROSITE" id="PS51352">
    <property type="entry name" value="THIOREDOXIN_2"/>
    <property type="match status" value="1"/>
</dbReference>
<dbReference type="InterPro" id="IPR050553">
    <property type="entry name" value="Thioredoxin_ResA/DsbE_sf"/>
</dbReference>
<dbReference type="GO" id="GO:0016491">
    <property type="term" value="F:oxidoreductase activity"/>
    <property type="evidence" value="ECO:0007669"/>
    <property type="project" value="InterPro"/>
</dbReference>
<gene>
    <name evidence="4" type="ORF">UFOPK2806_02235</name>
    <name evidence="5" type="ORF">UFOPK4306_01156</name>
</gene>
<proteinExistence type="predicted"/>
<feature type="domain" description="Thioredoxin" evidence="3">
    <location>
        <begin position="41"/>
        <end position="179"/>
    </location>
</feature>
<dbReference type="EMBL" id="CAFBQP010000039">
    <property type="protein sequence ID" value="CAB5062478.1"/>
    <property type="molecule type" value="Genomic_DNA"/>
</dbReference>
<protein>
    <submittedName>
        <fullName evidence="4">Unannotated protein</fullName>
    </submittedName>
</protein>
<dbReference type="PROSITE" id="PS51257">
    <property type="entry name" value="PROKAR_LIPOPROTEIN"/>
    <property type="match status" value="1"/>
</dbReference>